<dbReference type="InterPro" id="IPR032716">
    <property type="entry name" value="ACC_epsilon"/>
</dbReference>
<protein>
    <submittedName>
        <fullName evidence="2">Acetyl-CoA carboxylase biotin carboxyl carrier protein subunit</fullName>
    </submittedName>
</protein>
<name>A0A4D4JBX5_9PSEU</name>
<gene>
    <name evidence="2" type="ORF">GTS_29960</name>
</gene>
<dbReference type="Pfam" id="PF13822">
    <property type="entry name" value="ACC_epsilon"/>
    <property type="match status" value="1"/>
</dbReference>
<dbReference type="GO" id="GO:0004658">
    <property type="term" value="F:propionyl-CoA carboxylase activity"/>
    <property type="evidence" value="ECO:0007669"/>
    <property type="project" value="InterPro"/>
</dbReference>
<evidence type="ECO:0000313" key="2">
    <source>
        <dbReference type="EMBL" id="GDY31363.1"/>
    </source>
</evidence>
<keyword evidence="3" id="KW-1185">Reference proteome</keyword>
<reference evidence="3" key="1">
    <citation type="submission" date="2019-04" db="EMBL/GenBank/DDBJ databases">
        <title>Draft genome sequence of Pseudonocardiaceae bacterium SL3-2-4.</title>
        <authorList>
            <person name="Ningsih F."/>
            <person name="Yokota A."/>
            <person name="Sakai Y."/>
            <person name="Nanatani K."/>
            <person name="Yabe S."/>
            <person name="Oetari A."/>
            <person name="Sjamsuridzal W."/>
        </authorList>
    </citation>
    <scope>NUCLEOTIDE SEQUENCE [LARGE SCALE GENOMIC DNA]</scope>
    <source>
        <strain evidence="3">SL3-2-4</strain>
    </source>
</reference>
<dbReference type="AlphaFoldDB" id="A0A4D4JBX5"/>
<comment type="caution">
    <text evidence="2">The sequence shown here is derived from an EMBL/GenBank/DDBJ whole genome shotgun (WGS) entry which is preliminary data.</text>
</comment>
<organism evidence="2 3">
    <name type="scientific">Gandjariella thermophila</name>
    <dbReference type="NCBI Taxonomy" id="1931992"/>
    <lineage>
        <taxon>Bacteria</taxon>
        <taxon>Bacillati</taxon>
        <taxon>Actinomycetota</taxon>
        <taxon>Actinomycetes</taxon>
        <taxon>Pseudonocardiales</taxon>
        <taxon>Pseudonocardiaceae</taxon>
        <taxon>Gandjariella</taxon>
    </lineage>
</organism>
<proteinExistence type="predicted"/>
<accession>A0A4D4JBX5</accession>
<evidence type="ECO:0000313" key="3">
    <source>
        <dbReference type="Proteomes" id="UP000298860"/>
    </source>
</evidence>
<dbReference type="EMBL" id="BJFL01000013">
    <property type="protein sequence ID" value="GDY31363.1"/>
    <property type="molecule type" value="Genomic_DNA"/>
</dbReference>
<evidence type="ECO:0000256" key="1">
    <source>
        <dbReference type="SAM" id="MobiDB-lite"/>
    </source>
</evidence>
<sequence length="82" mass="9014">MDEQVEQPARPLLRVVRGTPDDAEMAALTAVIAGLAARGSGAEEPPPRRSLWSRPADRMRRPLHEVAGFRGQGAWRASFLPR</sequence>
<dbReference type="Proteomes" id="UP000298860">
    <property type="component" value="Unassembled WGS sequence"/>
</dbReference>
<dbReference type="GO" id="GO:0003989">
    <property type="term" value="F:acetyl-CoA carboxylase activity"/>
    <property type="evidence" value="ECO:0007669"/>
    <property type="project" value="InterPro"/>
</dbReference>
<feature type="region of interest" description="Disordered" evidence="1">
    <location>
        <begin position="37"/>
        <end position="56"/>
    </location>
</feature>